<keyword evidence="1" id="KW-0812">Transmembrane</keyword>
<accession>A0ABV8B9N5</accession>
<keyword evidence="1" id="KW-0472">Membrane</keyword>
<keyword evidence="3" id="KW-1185">Reference proteome</keyword>
<sequence length="108" mass="12352">MRKVLKGIFYTVLIVMFVFLVLVFGTSGENTLFMKVWVTTLGLTFLMVGILYSPKIHQEQDMGGFASSSGEWWTFLFSFLLDLLPWYVRKTFWVLLGLVVTGIGIMVL</sequence>
<evidence type="ECO:0000313" key="3">
    <source>
        <dbReference type="Proteomes" id="UP001595752"/>
    </source>
</evidence>
<feature type="transmembrane region" description="Helical" evidence="1">
    <location>
        <begin position="32"/>
        <end position="52"/>
    </location>
</feature>
<dbReference type="EMBL" id="JBHRZT010000072">
    <property type="protein sequence ID" value="MFC3886192.1"/>
    <property type="molecule type" value="Genomic_DNA"/>
</dbReference>
<organism evidence="2 3">
    <name type="scientific">Bacillus songklensis</name>
    <dbReference type="NCBI Taxonomy" id="1069116"/>
    <lineage>
        <taxon>Bacteria</taxon>
        <taxon>Bacillati</taxon>
        <taxon>Bacillota</taxon>
        <taxon>Bacilli</taxon>
        <taxon>Bacillales</taxon>
        <taxon>Bacillaceae</taxon>
        <taxon>Bacillus</taxon>
    </lineage>
</organism>
<protein>
    <submittedName>
        <fullName evidence="2">Uncharacterized protein</fullName>
    </submittedName>
</protein>
<evidence type="ECO:0000313" key="2">
    <source>
        <dbReference type="EMBL" id="MFC3886192.1"/>
    </source>
</evidence>
<evidence type="ECO:0000256" key="1">
    <source>
        <dbReference type="SAM" id="Phobius"/>
    </source>
</evidence>
<name>A0ABV8B9N5_9BACI</name>
<dbReference type="Proteomes" id="UP001595752">
    <property type="component" value="Unassembled WGS sequence"/>
</dbReference>
<reference evidence="3" key="1">
    <citation type="journal article" date="2019" name="Int. J. Syst. Evol. Microbiol.">
        <title>The Global Catalogue of Microorganisms (GCM) 10K type strain sequencing project: providing services to taxonomists for standard genome sequencing and annotation.</title>
        <authorList>
            <consortium name="The Broad Institute Genomics Platform"/>
            <consortium name="The Broad Institute Genome Sequencing Center for Infectious Disease"/>
            <person name="Wu L."/>
            <person name="Ma J."/>
        </authorList>
    </citation>
    <scope>NUCLEOTIDE SEQUENCE [LARGE SCALE GENOMIC DNA]</scope>
    <source>
        <strain evidence="3">CCUG 61889</strain>
    </source>
</reference>
<keyword evidence="1" id="KW-1133">Transmembrane helix</keyword>
<comment type="caution">
    <text evidence="2">The sequence shown here is derived from an EMBL/GenBank/DDBJ whole genome shotgun (WGS) entry which is preliminary data.</text>
</comment>
<feature type="transmembrane region" description="Helical" evidence="1">
    <location>
        <begin position="87"/>
        <end position="107"/>
    </location>
</feature>
<proteinExistence type="predicted"/>
<gene>
    <name evidence="2" type="ORF">ACFOU2_22975</name>
</gene>
<feature type="transmembrane region" description="Helical" evidence="1">
    <location>
        <begin position="7"/>
        <end position="26"/>
    </location>
</feature>
<dbReference type="RefSeq" id="WP_377918561.1">
    <property type="nucleotide sequence ID" value="NZ_JBHRZT010000072.1"/>
</dbReference>